<dbReference type="AlphaFoldDB" id="A0A9C6XW35"/>
<dbReference type="InterPro" id="IPR036396">
    <property type="entry name" value="Cyt_P450_sf"/>
</dbReference>
<evidence type="ECO:0000313" key="13">
    <source>
        <dbReference type="Proteomes" id="UP000504606"/>
    </source>
</evidence>
<dbReference type="GO" id="GO:0005506">
    <property type="term" value="F:iron ion binding"/>
    <property type="evidence" value="ECO:0007669"/>
    <property type="project" value="InterPro"/>
</dbReference>
<evidence type="ECO:0000256" key="6">
    <source>
        <dbReference type="ARBA" id="ARBA00022723"/>
    </source>
</evidence>
<keyword evidence="9" id="KW-0560">Oxidoreductase</keyword>
<evidence type="ECO:0000256" key="11">
    <source>
        <dbReference type="ARBA" id="ARBA00023033"/>
    </source>
</evidence>
<dbReference type="GO" id="GO:0016705">
    <property type="term" value="F:oxidoreductase activity, acting on paired donors, with incorporation or reduction of molecular oxygen"/>
    <property type="evidence" value="ECO:0007669"/>
    <property type="project" value="InterPro"/>
</dbReference>
<evidence type="ECO:0000256" key="3">
    <source>
        <dbReference type="ARBA" id="ARBA00004406"/>
    </source>
</evidence>
<keyword evidence="8" id="KW-0492">Microsome</keyword>
<evidence type="ECO:0000313" key="14">
    <source>
        <dbReference type="RefSeq" id="XP_052132746.1"/>
    </source>
</evidence>
<reference evidence="14" key="1">
    <citation type="submission" date="2025-08" db="UniProtKB">
        <authorList>
            <consortium name="RefSeq"/>
        </authorList>
    </citation>
    <scope>IDENTIFICATION</scope>
    <source>
        <tissue evidence="14">Whole organism</tissue>
    </source>
</reference>
<keyword evidence="5" id="KW-0349">Heme</keyword>
<evidence type="ECO:0000256" key="5">
    <source>
        <dbReference type="ARBA" id="ARBA00022617"/>
    </source>
</evidence>
<proteinExistence type="inferred from homology"/>
<evidence type="ECO:0000256" key="9">
    <source>
        <dbReference type="ARBA" id="ARBA00023002"/>
    </source>
</evidence>
<dbReference type="Proteomes" id="UP000504606">
    <property type="component" value="Unplaced"/>
</dbReference>
<evidence type="ECO:0000256" key="7">
    <source>
        <dbReference type="ARBA" id="ARBA00022824"/>
    </source>
</evidence>
<name>A0A9C6XW35_FRAOC</name>
<dbReference type="InterPro" id="IPR050196">
    <property type="entry name" value="Cytochrome_P450_Monoox"/>
</dbReference>
<keyword evidence="6" id="KW-0479">Metal-binding</keyword>
<dbReference type="Pfam" id="PF00067">
    <property type="entry name" value="p450"/>
    <property type="match status" value="1"/>
</dbReference>
<evidence type="ECO:0000256" key="12">
    <source>
        <dbReference type="ARBA" id="ARBA00023136"/>
    </source>
</evidence>
<keyword evidence="10" id="KW-0408">Iron</keyword>
<keyword evidence="12" id="KW-0472">Membrane</keyword>
<dbReference type="PANTHER" id="PTHR24291:SF189">
    <property type="entry name" value="CYTOCHROME P450 4C3-RELATED"/>
    <property type="match status" value="1"/>
</dbReference>
<protein>
    <submittedName>
        <fullName evidence="14">Cytochrome P450 4V2-like</fullName>
    </submittedName>
</protein>
<dbReference type="OrthoDB" id="1470350at2759"/>
<dbReference type="InterPro" id="IPR001128">
    <property type="entry name" value="Cyt_P450"/>
</dbReference>
<organism evidence="13 14">
    <name type="scientific">Frankliniella occidentalis</name>
    <name type="common">Western flower thrips</name>
    <name type="synonym">Euthrips occidentalis</name>
    <dbReference type="NCBI Taxonomy" id="133901"/>
    <lineage>
        <taxon>Eukaryota</taxon>
        <taxon>Metazoa</taxon>
        <taxon>Ecdysozoa</taxon>
        <taxon>Arthropoda</taxon>
        <taxon>Hexapoda</taxon>
        <taxon>Insecta</taxon>
        <taxon>Pterygota</taxon>
        <taxon>Neoptera</taxon>
        <taxon>Paraneoptera</taxon>
        <taxon>Thysanoptera</taxon>
        <taxon>Terebrantia</taxon>
        <taxon>Thripoidea</taxon>
        <taxon>Thripidae</taxon>
        <taxon>Frankliniella</taxon>
    </lineage>
</organism>
<comment type="subcellular location">
    <subcellularLocation>
        <location evidence="3">Endoplasmic reticulum membrane</location>
        <topology evidence="3">Peripheral membrane protein</topology>
    </subcellularLocation>
    <subcellularLocation>
        <location evidence="2">Microsome membrane</location>
        <topology evidence="2">Peripheral membrane protein</topology>
    </subcellularLocation>
</comment>
<dbReference type="GO" id="GO:0005789">
    <property type="term" value="C:endoplasmic reticulum membrane"/>
    <property type="evidence" value="ECO:0007669"/>
    <property type="project" value="UniProtKB-SubCell"/>
</dbReference>
<dbReference type="KEGG" id="foc:127752137"/>
<dbReference type="Gene3D" id="1.10.630.10">
    <property type="entry name" value="Cytochrome P450"/>
    <property type="match status" value="1"/>
</dbReference>
<evidence type="ECO:0000256" key="8">
    <source>
        <dbReference type="ARBA" id="ARBA00022848"/>
    </source>
</evidence>
<dbReference type="RefSeq" id="XP_052132746.1">
    <property type="nucleotide sequence ID" value="XM_052276786.1"/>
</dbReference>
<evidence type="ECO:0000256" key="10">
    <source>
        <dbReference type="ARBA" id="ARBA00023004"/>
    </source>
</evidence>
<keyword evidence="7" id="KW-0256">Endoplasmic reticulum</keyword>
<evidence type="ECO:0000256" key="1">
    <source>
        <dbReference type="ARBA" id="ARBA00001971"/>
    </source>
</evidence>
<keyword evidence="13" id="KW-1185">Reference proteome</keyword>
<keyword evidence="11" id="KW-0503">Monooxygenase</keyword>
<dbReference type="GO" id="GO:0004497">
    <property type="term" value="F:monooxygenase activity"/>
    <property type="evidence" value="ECO:0007669"/>
    <property type="project" value="UniProtKB-KW"/>
</dbReference>
<comment type="cofactor">
    <cofactor evidence="1">
        <name>heme</name>
        <dbReference type="ChEBI" id="CHEBI:30413"/>
    </cofactor>
</comment>
<dbReference type="GO" id="GO:0020037">
    <property type="term" value="F:heme binding"/>
    <property type="evidence" value="ECO:0007669"/>
    <property type="project" value="InterPro"/>
</dbReference>
<evidence type="ECO:0000256" key="2">
    <source>
        <dbReference type="ARBA" id="ARBA00004174"/>
    </source>
</evidence>
<gene>
    <name evidence="14" type="primary">LOC127752137</name>
</gene>
<accession>A0A9C6XW35</accession>
<comment type="similarity">
    <text evidence="4">Belongs to the cytochrome P450 family.</text>
</comment>
<dbReference type="GeneID" id="127752137"/>
<evidence type="ECO:0000256" key="4">
    <source>
        <dbReference type="ARBA" id="ARBA00010617"/>
    </source>
</evidence>
<dbReference type="SUPFAM" id="SSF48264">
    <property type="entry name" value="Cytochrome P450"/>
    <property type="match status" value="1"/>
</dbReference>
<sequence>MHAEPKMLTELVLALVALYLALYAVDKARKLSTLAHIAGPGYPIPIIGHTPYMFGSRDGFLARALVVWRRYGPGPIKFWLGETPMVAVTRPEDVEPLLNSQREVDKHDVFYRPLQSFFGNGLISLNGQAWSVHRRALTPAFHFRSAPFLALT</sequence>
<feature type="non-terminal residue" evidence="14">
    <location>
        <position position="152"/>
    </location>
</feature>
<dbReference type="PANTHER" id="PTHR24291">
    <property type="entry name" value="CYTOCHROME P450 FAMILY 4"/>
    <property type="match status" value="1"/>
</dbReference>